<dbReference type="KEGG" id="obi:106879598"/>
<feature type="compositionally biased region" description="Basic and acidic residues" evidence="9">
    <location>
        <begin position="307"/>
        <end position="316"/>
    </location>
</feature>
<dbReference type="PRINTS" id="PR00237">
    <property type="entry name" value="GPCRRHODOPSN"/>
</dbReference>
<evidence type="ECO:0000256" key="8">
    <source>
        <dbReference type="RuleBase" id="RU000688"/>
    </source>
</evidence>
<feature type="transmembrane region" description="Helical" evidence="10">
    <location>
        <begin position="148"/>
        <end position="168"/>
    </location>
</feature>
<proteinExistence type="inferred from homology"/>
<dbReference type="Gene3D" id="1.20.1070.10">
    <property type="entry name" value="Rhodopsin 7-helix transmembrane proteins"/>
    <property type="match status" value="1"/>
</dbReference>
<dbReference type="OrthoDB" id="6057630at2759"/>
<keyword evidence="4 8" id="KW-0297">G-protein coupled receptor</keyword>
<feature type="transmembrane region" description="Helical" evidence="10">
    <location>
        <begin position="110"/>
        <end position="127"/>
    </location>
</feature>
<gene>
    <name evidence="12" type="ORF">OCBIM_22001500mg</name>
</gene>
<dbReference type="PANTHER" id="PTHR24243:SF208">
    <property type="entry name" value="PYROKININ-1 RECEPTOR"/>
    <property type="match status" value="1"/>
</dbReference>
<evidence type="ECO:0000256" key="6">
    <source>
        <dbReference type="ARBA" id="ARBA00023170"/>
    </source>
</evidence>
<dbReference type="InterPro" id="IPR017452">
    <property type="entry name" value="GPCR_Rhodpsn_7TM"/>
</dbReference>
<sequence>MESYTDSVLNGTMNITQSITIEELNRQQVLVRIPSTILVILTMIFGFIGNTLTVYVYGFRLKLSPTYLFVVMLACADLIMCAIITPGRIVQNVYPMMTTWDAMCKNHMCLSVFTGLCNCGFLVAIAIDRYRKVCQPLKPQITMTAAKIICVCIFIFCAIQGSIALLYYGSIKKPTKYPGIYSYSCSSKNSKKPNYYQLGFFAFYLLVTFFTIFLLITFYSIVLRRMRSVIKTSQPVLTSVTNTVSFKSKDDKRKSEAIVNIENPADSSTSNQEIEFVNISTTENVSNTTSSSSGVYSIDNVAAQSKKSTEKKELQKKQSNKTLPRESNSVRRAREQATRVQRTTVTMMMITFIFIVTYIPSVVAMMANAVLKSESSMSVATAIFYWLARHSFYVNSSINPIIYGCRNQNFIDEVKKLFGIKQK</sequence>
<evidence type="ECO:0000256" key="2">
    <source>
        <dbReference type="ARBA" id="ARBA00022692"/>
    </source>
</evidence>
<evidence type="ECO:0000313" key="12">
    <source>
        <dbReference type="EMBL" id="KOF71167.1"/>
    </source>
</evidence>
<comment type="similarity">
    <text evidence="8">Belongs to the G-protein coupled receptor 1 family.</text>
</comment>
<dbReference type="Pfam" id="PF00001">
    <property type="entry name" value="7tm_1"/>
    <property type="match status" value="1"/>
</dbReference>
<dbReference type="CDD" id="cd00637">
    <property type="entry name" value="7tm_classA_rhodopsin-like"/>
    <property type="match status" value="1"/>
</dbReference>
<evidence type="ECO:0000256" key="1">
    <source>
        <dbReference type="ARBA" id="ARBA00004141"/>
    </source>
</evidence>
<dbReference type="GO" id="GO:0004930">
    <property type="term" value="F:G protein-coupled receptor activity"/>
    <property type="evidence" value="ECO:0007669"/>
    <property type="project" value="UniProtKB-KW"/>
</dbReference>
<feature type="compositionally biased region" description="Basic and acidic residues" evidence="9">
    <location>
        <begin position="328"/>
        <end position="337"/>
    </location>
</feature>
<keyword evidence="6 8" id="KW-0675">Receptor</keyword>
<protein>
    <recommendedName>
        <fullName evidence="11">G-protein coupled receptors family 1 profile domain-containing protein</fullName>
    </recommendedName>
</protein>
<keyword evidence="7 8" id="KW-0807">Transducer</keyword>
<dbReference type="AlphaFoldDB" id="A0A0L8G2D5"/>
<dbReference type="SUPFAM" id="SSF81321">
    <property type="entry name" value="Family A G protein-coupled receptor-like"/>
    <property type="match status" value="1"/>
</dbReference>
<evidence type="ECO:0000256" key="9">
    <source>
        <dbReference type="SAM" id="MobiDB-lite"/>
    </source>
</evidence>
<dbReference type="PROSITE" id="PS00237">
    <property type="entry name" value="G_PROTEIN_RECEP_F1_1"/>
    <property type="match status" value="1"/>
</dbReference>
<keyword evidence="3 10" id="KW-1133">Transmembrane helix</keyword>
<keyword evidence="5 10" id="KW-0472">Membrane</keyword>
<keyword evidence="2 8" id="KW-0812">Transmembrane</keyword>
<evidence type="ECO:0000259" key="11">
    <source>
        <dbReference type="PROSITE" id="PS50262"/>
    </source>
</evidence>
<feature type="transmembrane region" description="Helical" evidence="10">
    <location>
        <begin position="33"/>
        <end position="55"/>
    </location>
</feature>
<dbReference type="GO" id="GO:0016020">
    <property type="term" value="C:membrane"/>
    <property type="evidence" value="ECO:0007669"/>
    <property type="project" value="UniProtKB-SubCell"/>
</dbReference>
<evidence type="ECO:0000256" key="5">
    <source>
        <dbReference type="ARBA" id="ARBA00023136"/>
    </source>
</evidence>
<comment type="subcellular location">
    <subcellularLocation>
        <location evidence="1">Membrane</location>
        <topology evidence="1">Multi-pass membrane protein</topology>
    </subcellularLocation>
</comment>
<evidence type="ECO:0000256" key="7">
    <source>
        <dbReference type="ARBA" id="ARBA00023224"/>
    </source>
</evidence>
<feature type="transmembrane region" description="Helical" evidence="10">
    <location>
        <begin position="201"/>
        <end position="222"/>
    </location>
</feature>
<evidence type="ECO:0000256" key="3">
    <source>
        <dbReference type="ARBA" id="ARBA00022989"/>
    </source>
</evidence>
<accession>A0A0L8G2D5</accession>
<dbReference type="InterPro" id="IPR000276">
    <property type="entry name" value="GPCR_Rhodpsn"/>
</dbReference>
<feature type="transmembrane region" description="Helical" evidence="10">
    <location>
        <begin position="67"/>
        <end position="90"/>
    </location>
</feature>
<dbReference type="EMBL" id="KQ424337">
    <property type="protein sequence ID" value="KOF71167.1"/>
    <property type="molecule type" value="Genomic_DNA"/>
</dbReference>
<dbReference type="PANTHER" id="PTHR24243">
    <property type="entry name" value="G-PROTEIN COUPLED RECEPTOR"/>
    <property type="match status" value="1"/>
</dbReference>
<feature type="transmembrane region" description="Helical" evidence="10">
    <location>
        <begin position="349"/>
        <end position="371"/>
    </location>
</feature>
<organism evidence="12">
    <name type="scientific">Octopus bimaculoides</name>
    <name type="common">California two-spotted octopus</name>
    <dbReference type="NCBI Taxonomy" id="37653"/>
    <lineage>
        <taxon>Eukaryota</taxon>
        <taxon>Metazoa</taxon>
        <taxon>Spiralia</taxon>
        <taxon>Lophotrochozoa</taxon>
        <taxon>Mollusca</taxon>
        <taxon>Cephalopoda</taxon>
        <taxon>Coleoidea</taxon>
        <taxon>Octopodiformes</taxon>
        <taxon>Octopoda</taxon>
        <taxon>Incirrata</taxon>
        <taxon>Octopodidae</taxon>
        <taxon>Octopus</taxon>
    </lineage>
</organism>
<name>A0A0L8G2D5_OCTBM</name>
<evidence type="ECO:0000256" key="4">
    <source>
        <dbReference type="ARBA" id="ARBA00023040"/>
    </source>
</evidence>
<feature type="region of interest" description="Disordered" evidence="9">
    <location>
        <begin position="307"/>
        <end position="337"/>
    </location>
</feature>
<feature type="domain" description="G-protein coupled receptors family 1 profile" evidence="11">
    <location>
        <begin position="49"/>
        <end position="403"/>
    </location>
</feature>
<evidence type="ECO:0000256" key="10">
    <source>
        <dbReference type="SAM" id="Phobius"/>
    </source>
</evidence>
<reference evidence="12" key="1">
    <citation type="submission" date="2015-07" db="EMBL/GenBank/DDBJ databases">
        <title>MeaNS - Measles Nucleotide Surveillance Program.</title>
        <authorList>
            <person name="Tran T."/>
            <person name="Druce J."/>
        </authorList>
    </citation>
    <scope>NUCLEOTIDE SEQUENCE</scope>
    <source>
        <strain evidence="12">UCB-OBI-ISO-001</strain>
        <tissue evidence="12">Gonad</tissue>
    </source>
</reference>
<dbReference type="PROSITE" id="PS50262">
    <property type="entry name" value="G_PROTEIN_RECEP_F1_2"/>
    <property type="match status" value="1"/>
</dbReference>